<evidence type="ECO:0000313" key="2">
    <source>
        <dbReference type="EMBL" id="SHL36303.1"/>
    </source>
</evidence>
<accession>A0A1M7A184</accession>
<dbReference type="Proteomes" id="UP000184364">
    <property type="component" value="Unassembled WGS sequence"/>
</dbReference>
<keyword evidence="3" id="KW-1185">Reference proteome</keyword>
<dbReference type="STRING" id="1302687.SAMN05444267_101692"/>
<keyword evidence="1" id="KW-0732">Signal</keyword>
<sequence>MKKYLLFLLFASTIIFGQAKEFPLKNEDFSQIVLNKQIYFEGEISKDSPFKLKFENIVKNPYKPNMYFVSGLTEVEGNQAKFLGEIIFTEKYDVRDSPDKMLVFGDFNLIENKSGEHSGIFKGKFRMQINKDLKPLNENFSTITFKGKWKNYIGNLDFDVWWANYTPTNISKIIFK</sequence>
<dbReference type="OrthoDB" id="1245572at2"/>
<feature type="chain" id="PRO_5012906834" description="YceI-like domain-containing protein" evidence="1">
    <location>
        <begin position="20"/>
        <end position="176"/>
    </location>
</feature>
<evidence type="ECO:0000313" key="3">
    <source>
        <dbReference type="Proteomes" id="UP000184364"/>
    </source>
</evidence>
<feature type="signal peptide" evidence="1">
    <location>
        <begin position="1"/>
        <end position="19"/>
    </location>
</feature>
<dbReference type="AlphaFoldDB" id="A0A1M7A184"/>
<proteinExistence type="predicted"/>
<organism evidence="2 3">
    <name type="scientific">Chryseobacterium polytrichastri</name>
    <dbReference type="NCBI Taxonomy" id="1302687"/>
    <lineage>
        <taxon>Bacteria</taxon>
        <taxon>Pseudomonadati</taxon>
        <taxon>Bacteroidota</taxon>
        <taxon>Flavobacteriia</taxon>
        <taxon>Flavobacteriales</taxon>
        <taxon>Weeksellaceae</taxon>
        <taxon>Chryseobacterium group</taxon>
        <taxon>Chryseobacterium</taxon>
    </lineage>
</organism>
<dbReference type="RefSeq" id="WP_073293077.1">
    <property type="nucleotide sequence ID" value="NZ_FRAV01000016.1"/>
</dbReference>
<reference evidence="3" key="1">
    <citation type="submission" date="2016-11" db="EMBL/GenBank/DDBJ databases">
        <authorList>
            <person name="Varghese N."/>
            <person name="Submissions S."/>
        </authorList>
    </citation>
    <scope>NUCLEOTIDE SEQUENCE [LARGE SCALE GENOMIC DNA]</scope>
    <source>
        <strain evidence="3">DSM 26899</strain>
    </source>
</reference>
<gene>
    <name evidence="2" type="ORF">SAMN05444267_101692</name>
</gene>
<evidence type="ECO:0000256" key="1">
    <source>
        <dbReference type="SAM" id="SignalP"/>
    </source>
</evidence>
<dbReference type="EMBL" id="FRAV01000016">
    <property type="protein sequence ID" value="SHL36303.1"/>
    <property type="molecule type" value="Genomic_DNA"/>
</dbReference>
<protein>
    <recommendedName>
        <fullName evidence="4">YceI-like domain-containing protein</fullName>
    </recommendedName>
</protein>
<evidence type="ECO:0008006" key="4">
    <source>
        <dbReference type="Google" id="ProtNLM"/>
    </source>
</evidence>
<name>A0A1M7A184_9FLAO</name>